<evidence type="ECO:0000256" key="6">
    <source>
        <dbReference type="ARBA" id="ARBA00022750"/>
    </source>
</evidence>
<evidence type="ECO:0000256" key="5">
    <source>
        <dbReference type="ARBA" id="ARBA00022729"/>
    </source>
</evidence>
<evidence type="ECO:0000256" key="7">
    <source>
        <dbReference type="ARBA" id="ARBA00022801"/>
    </source>
</evidence>
<dbReference type="OMA" id="TYKTFSC"/>
<evidence type="ECO:0000256" key="3">
    <source>
        <dbReference type="ARBA" id="ARBA00022525"/>
    </source>
</evidence>
<evidence type="ECO:0000313" key="12">
    <source>
        <dbReference type="Proteomes" id="UP000195402"/>
    </source>
</evidence>
<keyword evidence="3" id="KW-0964">Secreted</keyword>
<protein>
    <submittedName>
        <fullName evidence="11">Peptidase A1</fullName>
    </submittedName>
</protein>
<dbReference type="Proteomes" id="UP000195402">
    <property type="component" value="Unassembled WGS sequence"/>
</dbReference>
<dbReference type="GO" id="GO:0005576">
    <property type="term" value="C:extracellular region"/>
    <property type="evidence" value="ECO:0007669"/>
    <property type="project" value="UniProtKB-SubCell"/>
</dbReference>
<dbReference type="EMBL" id="MVGT01000436">
    <property type="protein sequence ID" value="OVA18401.1"/>
    <property type="molecule type" value="Genomic_DNA"/>
</dbReference>
<evidence type="ECO:0000259" key="10">
    <source>
        <dbReference type="PROSITE" id="PS51767"/>
    </source>
</evidence>
<accession>A0A200R6P2</accession>
<feature type="domain" description="Peptidase A1" evidence="10">
    <location>
        <begin position="88"/>
        <end position="431"/>
    </location>
</feature>
<keyword evidence="7" id="KW-0378">Hydrolase</keyword>
<dbReference type="OrthoDB" id="2747330at2759"/>
<dbReference type="FunFam" id="2.40.70.10:FF:000016">
    <property type="entry name" value="Probable aspartic protease At2g35615"/>
    <property type="match status" value="1"/>
</dbReference>
<dbReference type="InterPro" id="IPR051708">
    <property type="entry name" value="Plant_Aspart_Prot_A1"/>
</dbReference>
<evidence type="ECO:0000256" key="8">
    <source>
        <dbReference type="ARBA" id="ARBA00023180"/>
    </source>
</evidence>
<dbReference type="Pfam" id="PF14541">
    <property type="entry name" value="TAXi_C"/>
    <property type="match status" value="1"/>
</dbReference>
<dbReference type="CDD" id="cd05476">
    <property type="entry name" value="pepsin_A_like_plant"/>
    <property type="match status" value="1"/>
</dbReference>
<dbReference type="FunFam" id="2.40.70.10:FF:000050">
    <property type="entry name" value="Aspartic proteinase CDR1"/>
    <property type="match status" value="1"/>
</dbReference>
<dbReference type="FunCoup" id="A0A200R6P2">
    <property type="interactions" value="106"/>
</dbReference>
<proteinExistence type="inferred from homology"/>
<dbReference type="AlphaFoldDB" id="A0A200R6P2"/>
<keyword evidence="8" id="KW-0325">Glycoprotein</keyword>
<evidence type="ECO:0000256" key="1">
    <source>
        <dbReference type="ARBA" id="ARBA00004613"/>
    </source>
</evidence>
<comment type="caution">
    <text evidence="11">The sequence shown here is derived from an EMBL/GenBank/DDBJ whole genome shotgun (WGS) entry which is preliminary data.</text>
</comment>
<dbReference type="InterPro" id="IPR034161">
    <property type="entry name" value="Pepsin-like_plant"/>
</dbReference>
<feature type="chain" id="PRO_5012306882" evidence="9">
    <location>
        <begin position="26"/>
        <end position="440"/>
    </location>
</feature>
<dbReference type="Gene3D" id="2.40.70.10">
    <property type="entry name" value="Acid Proteases"/>
    <property type="match status" value="2"/>
</dbReference>
<evidence type="ECO:0000313" key="11">
    <source>
        <dbReference type="EMBL" id="OVA18401.1"/>
    </source>
</evidence>
<dbReference type="SUPFAM" id="SSF50630">
    <property type="entry name" value="Acid proteases"/>
    <property type="match status" value="1"/>
</dbReference>
<dbReference type="InterPro" id="IPR021109">
    <property type="entry name" value="Peptidase_aspartic_dom_sf"/>
</dbReference>
<evidence type="ECO:0000256" key="9">
    <source>
        <dbReference type="SAM" id="SignalP"/>
    </source>
</evidence>
<dbReference type="PANTHER" id="PTHR47967:SF128">
    <property type="entry name" value="ASPARTIC PROTEINASE CDR1-LIKE"/>
    <property type="match status" value="1"/>
</dbReference>
<keyword evidence="12" id="KW-1185">Reference proteome</keyword>
<dbReference type="InterPro" id="IPR001969">
    <property type="entry name" value="Aspartic_peptidase_AS"/>
</dbReference>
<name>A0A200R6P2_MACCD</name>
<feature type="signal peptide" evidence="9">
    <location>
        <begin position="1"/>
        <end position="25"/>
    </location>
</feature>
<evidence type="ECO:0000256" key="4">
    <source>
        <dbReference type="ARBA" id="ARBA00022670"/>
    </source>
</evidence>
<dbReference type="InterPro" id="IPR032799">
    <property type="entry name" value="TAXi_C"/>
</dbReference>
<dbReference type="PROSITE" id="PS00141">
    <property type="entry name" value="ASP_PROTEASE"/>
    <property type="match status" value="1"/>
</dbReference>
<dbReference type="PANTHER" id="PTHR47967">
    <property type="entry name" value="OS07G0603500 PROTEIN-RELATED"/>
    <property type="match status" value="1"/>
</dbReference>
<dbReference type="STRING" id="56857.A0A200R6P2"/>
<dbReference type="Pfam" id="PF14543">
    <property type="entry name" value="TAXi_N"/>
    <property type="match status" value="1"/>
</dbReference>
<organism evidence="11 12">
    <name type="scientific">Macleaya cordata</name>
    <name type="common">Five-seeded plume-poppy</name>
    <name type="synonym">Bocconia cordata</name>
    <dbReference type="NCBI Taxonomy" id="56857"/>
    <lineage>
        <taxon>Eukaryota</taxon>
        <taxon>Viridiplantae</taxon>
        <taxon>Streptophyta</taxon>
        <taxon>Embryophyta</taxon>
        <taxon>Tracheophyta</taxon>
        <taxon>Spermatophyta</taxon>
        <taxon>Magnoliopsida</taxon>
        <taxon>Ranunculales</taxon>
        <taxon>Papaveraceae</taxon>
        <taxon>Papaveroideae</taxon>
        <taxon>Macleaya</taxon>
    </lineage>
</organism>
<gene>
    <name evidence="11" type="ORF">BVC80_1833g58</name>
</gene>
<keyword evidence="6" id="KW-0064">Aspartyl protease</keyword>
<sequence>MAASFSFLLLVFLAVSLSTFSVVHGGGFSVDFIHRDSPLSPFYNPSEKPFDRVQKAIHRSINRVNHFKKSSVSTDTITSSVISNRGEYLMKFSLGTPRHEVLAIADTGSDLTWTQCKPCVDCYKQIAPLFDPNNSSTYKELSCSSKVCVALGSVSCDESKVCSYNVNYGDRSYTYGDVALETFTFDSTTGRPVKLPKIVFGCGHNNHGTFNERGSGLVGLGAGPLSLISQLGSTIESKFSYCLIPLDSKSKTKASKLNFGSNAEISGKGVISTPLVPKSDATFYYLTLEGLSVGEKRIALKSSSSKAVNDIEEGNIIIDSGTTLTLLPPDLYEEFESEVKNAIDLEPTTPPQNLNLCYRVTDEHDIKIPTITAHFTDADVVLNPLNTFVLVDEGVICLAIVPSGELSIFGNIAQMNFLVEYDLENKKVSFKPTDCTKQEE</sequence>
<reference evidence="11 12" key="1">
    <citation type="journal article" date="2017" name="Mol. Plant">
        <title>The Genome of Medicinal Plant Macleaya cordata Provides New Insights into Benzylisoquinoline Alkaloids Metabolism.</title>
        <authorList>
            <person name="Liu X."/>
            <person name="Liu Y."/>
            <person name="Huang P."/>
            <person name="Ma Y."/>
            <person name="Qing Z."/>
            <person name="Tang Q."/>
            <person name="Cao H."/>
            <person name="Cheng P."/>
            <person name="Zheng Y."/>
            <person name="Yuan Z."/>
            <person name="Zhou Y."/>
            <person name="Liu J."/>
            <person name="Tang Z."/>
            <person name="Zhuo Y."/>
            <person name="Zhang Y."/>
            <person name="Yu L."/>
            <person name="Huang J."/>
            <person name="Yang P."/>
            <person name="Peng Q."/>
            <person name="Zhang J."/>
            <person name="Jiang W."/>
            <person name="Zhang Z."/>
            <person name="Lin K."/>
            <person name="Ro D.K."/>
            <person name="Chen X."/>
            <person name="Xiong X."/>
            <person name="Shang Y."/>
            <person name="Huang S."/>
            <person name="Zeng J."/>
        </authorList>
    </citation>
    <scope>NUCLEOTIDE SEQUENCE [LARGE SCALE GENOMIC DNA]</scope>
    <source>
        <strain evidence="12">cv. BLH2017</strain>
        <tissue evidence="11">Root</tissue>
    </source>
</reference>
<keyword evidence="5 9" id="KW-0732">Signal</keyword>
<dbReference type="InterPro" id="IPR033121">
    <property type="entry name" value="PEPTIDASE_A1"/>
</dbReference>
<dbReference type="GO" id="GO:0004190">
    <property type="term" value="F:aspartic-type endopeptidase activity"/>
    <property type="evidence" value="ECO:0007669"/>
    <property type="project" value="UniProtKB-KW"/>
</dbReference>
<evidence type="ECO:0000256" key="2">
    <source>
        <dbReference type="ARBA" id="ARBA00007447"/>
    </source>
</evidence>
<dbReference type="InterPro" id="IPR032861">
    <property type="entry name" value="TAXi_N"/>
</dbReference>
<comment type="subcellular location">
    <subcellularLocation>
        <location evidence="1">Secreted</location>
    </subcellularLocation>
</comment>
<comment type="similarity">
    <text evidence="2">Belongs to the peptidase A1 family.</text>
</comment>
<dbReference type="InParanoid" id="A0A200R6P2"/>
<dbReference type="GO" id="GO:0006508">
    <property type="term" value="P:proteolysis"/>
    <property type="evidence" value="ECO:0007669"/>
    <property type="project" value="UniProtKB-KW"/>
</dbReference>
<dbReference type="PROSITE" id="PS51767">
    <property type="entry name" value="PEPTIDASE_A1"/>
    <property type="match status" value="1"/>
</dbReference>
<keyword evidence="4" id="KW-0645">Protease</keyword>